<gene>
    <name evidence="10" type="ORF">JF888_07820</name>
</gene>
<keyword evidence="5" id="KW-0029">Amino-acid transport</keyword>
<dbReference type="RefSeq" id="WP_338178467.1">
    <property type="nucleotide sequence ID" value="NZ_JAEKNQ010000031.1"/>
</dbReference>
<dbReference type="InterPro" id="IPR001851">
    <property type="entry name" value="ABC_transp_permease"/>
</dbReference>
<evidence type="ECO:0000313" key="11">
    <source>
        <dbReference type="Proteomes" id="UP000620075"/>
    </source>
</evidence>
<name>A0A934NDE7_9BACT</name>
<reference evidence="10 11" key="1">
    <citation type="submission" date="2020-10" db="EMBL/GenBank/DDBJ databases">
        <title>Ca. Dormibacterota MAGs.</title>
        <authorList>
            <person name="Montgomery K."/>
        </authorList>
    </citation>
    <scope>NUCLEOTIDE SEQUENCE [LARGE SCALE GENOMIC DNA]</scope>
    <source>
        <strain evidence="10">SC8811_S16_3</strain>
    </source>
</reference>
<accession>A0A934NDE7</accession>
<organism evidence="10 11">
    <name type="scientific">Candidatus Dormiibacter inghamiae</name>
    <dbReference type="NCBI Taxonomy" id="3127013"/>
    <lineage>
        <taxon>Bacteria</taxon>
        <taxon>Bacillati</taxon>
        <taxon>Candidatus Dormiibacterota</taxon>
        <taxon>Candidatus Dormibacteria</taxon>
        <taxon>Candidatus Dormibacterales</taxon>
        <taxon>Candidatus Dormibacteraceae</taxon>
        <taxon>Candidatus Dormiibacter</taxon>
    </lineage>
</organism>
<keyword evidence="3" id="KW-1003">Cell membrane</keyword>
<dbReference type="Pfam" id="PF02653">
    <property type="entry name" value="BPD_transp_2"/>
    <property type="match status" value="1"/>
</dbReference>
<evidence type="ECO:0000256" key="8">
    <source>
        <dbReference type="ARBA" id="ARBA00037998"/>
    </source>
</evidence>
<comment type="similarity">
    <text evidence="8">Belongs to the binding-protein-dependent transport system permease family. LivHM subfamily.</text>
</comment>
<evidence type="ECO:0000256" key="4">
    <source>
        <dbReference type="ARBA" id="ARBA00022692"/>
    </source>
</evidence>
<feature type="transmembrane region" description="Helical" evidence="9">
    <location>
        <begin position="187"/>
        <end position="211"/>
    </location>
</feature>
<evidence type="ECO:0000256" key="6">
    <source>
        <dbReference type="ARBA" id="ARBA00022989"/>
    </source>
</evidence>
<keyword evidence="4 9" id="KW-0812">Transmembrane</keyword>
<dbReference type="AlphaFoldDB" id="A0A934NDE7"/>
<dbReference type="GO" id="GO:0005886">
    <property type="term" value="C:plasma membrane"/>
    <property type="evidence" value="ECO:0007669"/>
    <property type="project" value="UniProtKB-SubCell"/>
</dbReference>
<dbReference type="PANTHER" id="PTHR11795:SF451">
    <property type="entry name" value="ABC TRANSPORTER PERMEASE PROTEIN"/>
    <property type="match status" value="1"/>
</dbReference>
<feature type="transmembrane region" description="Helical" evidence="9">
    <location>
        <begin position="12"/>
        <end position="35"/>
    </location>
</feature>
<evidence type="ECO:0000256" key="5">
    <source>
        <dbReference type="ARBA" id="ARBA00022970"/>
    </source>
</evidence>
<feature type="transmembrane region" description="Helical" evidence="9">
    <location>
        <begin position="93"/>
        <end position="117"/>
    </location>
</feature>
<comment type="caution">
    <text evidence="10">The sequence shown here is derived from an EMBL/GenBank/DDBJ whole genome shotgun (WGS) entry which is preliminary data.</text>
</comment>
<evidence type="ECO:0000256" key="2">
    <source>
        <dbReference type="ARBA" id="ARBA00022448"/>
    </source>
</evidence>
<dbReference type="PANTHER" id="PTHR11795">
    <property type="entry name" value="BRANCHED-CHAIN AMINO ACID TRANSPORT SYSTEM PERMEASE PROTEIN LIVH"/>
    <property type="match status" value="1"/>
</dbReference>
<evidence type="ECO:0000256" key="9">
    <source>
        <dbReference type="SAM" id="Phobius"/>
    </source>
</evidence>
<dbReference type="GO" id="GO:0022857">
    <property type="term" value="F:transmembrane transporter activity"/>
    <property type="evidence" value="ECO:0007669"/>
    <property type="project" value="InterPro"/>
</dbReference>
<evidence type="ECO:0000313" key="10">
    <source>
        <dbReference type="EMBL" id="MBJ7603078.1"/>
    </source>
</evidence>
<proteinExistence type="inferred from homology"/>
<dbReference type="GO" id="GO:0006865">
    <property type="term" value="P:amino acid transport"/>
    <property type="evidence" value="ECO:0007669"/>
    <property type="project" value="UniProtKB-KW"/>
</dbReference>
<protein>
    <submittedName>
        <fullName evidence="10">Branched-chain amino acid ABC transporter permease</fullName>
    </submittedName>
</protein>
<keyword evidence="2" id="KW-0813">Transport</keyword>
<dbReference type="EMBL" id="JAEKNQ010000031">
    <property type="protein sequence ID" value="MBJ7603078.1"/>
    <property type="molecule type" value="Genomic_DNA"/>
</dbReference>
<keyword evidence="6 9" id="KW-1133">Transmembrane helix</keyword>
<dbReference type="Proteomes" id="UP000620075">
    <property type="component" value="Unassembled WGS sequence"/>
</dbReference>
<dbReference type="CDD" id="cd06582">
    <property type="entry name" value="TM_PBP1_LivH_like"/>
    <property type="match status" value="1"/>
</dbReference>
<evidence type="ECO:0000256" key="7">
    <source>
        <dbReference type="ARBA" id="ARBA00023136"/>
    </source>
</evidence>
<sequence length="293" mass="30099">MTALAQQIVSGLAAGGIYASLALALVLIYSAMGLVNFAQGEFAMFSTFIAWALIVALHLPYALAFVGAVLFGFGAGIVLERAVVRPFEKSSPLILVIVTLALFSIANGLAGAIWGYVPKPFPSPFPVTPISLGGVLVSLQDMAVIGITLVVLGLISLFLTRTRLGLALRAAALYPESASLMGVRVGWMLALGWGLASAVGAVSGILVAPIIFLEPNMMQGTIIYAFAAAVLGGIDSPLGAVVGGLSLGVALNLIGAYIPQLADVRLGVALLLLVLVLVLRPAGLLGRPEVSRV</sequence>
<dbReference type="InterPro" id="IPR052157">
    <property type="entry name" value="BCAA_transport_permease"/>
</dbReference>
<keyword evidence="7 9" id="KW-0472">Membrane</keyword>
<evidence type="ECO:0000256" key="1">
    <source>
        <dbReference type="ARBA" id="ARBA00004651"/>
    </source>
</evidence>
<feature type="transmembrane region" description="Helical" evidence="9">
    <location>
        <begin position="137"/>
        <end position="159"/>
    </location>
</feature>
<feature type="transmembrane region" description="Helical" evidence="9">
    <location>
        <begin position="264"/>
        <end position="285"/>
    </location>
</feature>
<comment type="subcellular location">
    <subcellularLocation>
        <location evidence="1">Cell membrane</location>
        <topology evidence="1">Multi-pass membrane protein</topology>
    </subcellularLocation>
</comment>
<feature type="transmembrane region" description="Helical" evidence="9">
    <location>
        <begin position="217"/>
        <end position="234"/>
    </location>
</feature>
<evidence type="ECO:0000256" key="3">
    <source>
        <dbReference type="ARBA" id="ARBA00022475"/>
    </source>
</evidence>